<evidence type="ECO:0000313" key="1">
    <source>
        <dbReference type="EMBL" id="SFI68250.1"/>
    </source>
</evidence>
<name>A0A1I3K7D0_9SPIR</name>
<dbReference type="InterPro" id="IPR029470">
    <property type="entry name" value="PDDEXK_4"/>
</dbReference>
<proteinExistence type="predicted"/>
<protein>
    <submittedName>
        <fullName evidence="1">PD-(D/E)XK nuclease superfamily protein</fullName>
    </submittedName>
</protein>
<dbReference type="Pfam" id="PF14281">
    <property type="entry name" value="PDDEXK_4"/>
    <property type="match status" value="1"/>
</dbReference>
<dbReference type="OrthoDB" id="307259at2"/>
<evidence type="ECO:0000313" key="2">
    <source>
        <dbReference type="Proteomes" id="UP000182737"/>
    </source>
</evidence>
<dbReference type="RefSeq" id="WP_074931224.1">
    <property type="nucleotide sequence ID" value="NZ_FORI01000004.1"/>
</dbReference>
<organism evidence="1 2">
    <name type="scientific">Treponema bryantii</name>
    <dbReference type="NCBI Taxonomy" id="163"/>
    <lineage>
        <taxon>Bacteria</taxon>
        <taxon>Pseudomonadati</taxon>
        <taxon>Spirochaetota</taxon>
        <taxon>Spirochaetia</taxon>
        <taxon>Spirochaetales</taxon>
        <taxon>Treponemataceae</taxon>
        <taxon>Treponema</taxon>
    </lineage>
</organism>
<reference evidence="2" key="1">
    <citation type="submission" date="2016-10" db="EMBL/GenBank/DDBJ databases">
        <authorList>
            <person name="Varghese N."/>
            <person name="Submissions S."/>
        </authorList>
    </citation>
    <scope>NUCLEOTIDE SEQUENCE [LARGE SCALE GENOMIC DNA]</scope>
    <source>
        <strain evidence="2">XBD1002</strain>
    </source>
</reference>
<accession>A0A1I3K7D0</accession>
<dbReference type="Proteomes" id="UP000182737">
    <property type="component" value="Unassembled WGS sequence"/>
</dbReference>
<sequence length="390" mass="46435">MNKDNETAIKEFLLDIDCLEALSKWSEKFNLFDVLKISRTEIRHSNMLAWFLNPDENHGFGDKILKGFVQFVIKNNSDDEDIFSTLLMDYHDFIIQREWHNIDMLAISDESKFILCIENKIDSGEHDDQLNRYRKIIEEHYPSYKQYYIFLSPNGIESSEPEYWIPMSYQDVLDIIEKNKNQLEVSSDIKILVENYIEIIKRDILKDEELAKICRDIYFKHQKALDLIYENRPDKASGLFEIITKWAAEKEAENKIIFCRDFTTKSISRFRTEKMDKLIPESEKPNSGWKSKNHYFYEIQNSEGKEISMKFVLNSDNATPEQKELFEKINKISPSKMQKENWQWRTHFSTGRIKDIEEIDEDAIKTQLDKLLNEILKFENDLIIKINNMN</sequence>
<dbReference type="AlphaFoldDB" id="A0A1I3K7D0"/>
<dbReference type="EMBL" id="FORI01000004">
    <property type="protein sequence ID" value="SFI68250.1"/>
    <property type="molecule type" value="Genomic_DNA"/>
</dbReference>
<keyword evidence="2" id="KW-1185">Reference proteome</keyword>
<gene>
    <name evidence="1" type="ORF">SAMN04487775_104110</name>
</gene>